<keyword evidence="4 10" id="KW-0808">Transferase</keyword>
<dbReference type="SUPFAM" id="SSF53448">
    <property type="entry name" value="Nucleotide-diphospho-sugar transferases"/>
    <property type="match status" value="1"/>
</dbReference>
<keyword evidence="5" id="KW-0812">Transmembrane</keyword>
<evidence type="ECO:0000256" key="6">
    <source>
        <dbReference type="ARBA" id="ARBA00022968"/>
    </source>
</evidence>
<evidence type="ECO:0000256" key="2">
    <source>
        <dbReference type="ARBA" id="ARBA00004922"/>
    </source>
</evidence>
<proteinExistence type="inferred from homology"/>
<keyword evidence="6" id="KW-0735">Signal-anchor</keyword>
<evidence type="ECO:0000256" key="4">
    <source>
        <dbReference type="ARBA" id="ARBA00022679"/>
    </source>
</evidence>
<dbReference type="Pfam" id="PF11051">
    <property type="entry name" value="Mannosyl_trans3"/>
    <property type="match status" value="1"/>
</dbReference>
<evidence type="ECO:0000313" key="10">
    <source>
        <dbReference type="EMBL" id="ODV74089.1"/>
    </source>
</evidence>
<dbReference type="GO" id="GO:0000139">
    <property type="term" value="C:Golgi membrane"/>
    <property type="evidence" value="ECO:0007669"/>
    <property type="project" value="UniProtKB-SubCell"/>
</dbReference>
<keyword evidence="7" id="KW-1133">Transmembrane helix</keyword>
<accession>A0A1E4S3J9</accession>
<dbReference type="PANTHER" id="PTHR31646">
    <property type="entry name" value="ALPHA-1,2-MANNOSYLTRANSFERASE MNN2"/>
    <property type="match status" value="1"/>
</dbReference>
<evidence type="ECO:0000313" key="11">
    <source>
        <dbReference type="Proteomes" id="UP000094389"/>
    </source>
</evidence>
<evidence type="ECO:0000256" key="9">
    <source>
        <dbReference type="ARBA" id="ARBA00023136"/>
    </source>
</evidence>
<sequence>MLMTRRFQRLVTFTALVIVVYIVFVSPTGSGLSTLSFTEPSVTRGISPKHKGYDWVLELILQAKPEVKPLTKYVNDEKAKQKFVTDQDMVFSEEYLDNLLMVPKQAQDTLKKEHQHYVNSVLKDQHKSFHNELDHPSGAGIIFVGGGKFSWLAYLGIEQLRQLGCELPVEVFIGSEEDYEVDFCENILPELNARCSYLNYETGNIVEKLGVKINGYQYKNLAFLISKFEQILFLDADNAPLKDPTPLFHSEVMEKYGMVLWPDAWTRTTSPKYYDIAGLKVSDEVVRGRFKDSKEKLDIKKDVTYHDREGTLPNPSSESGTILVDKTKHVKTLLLSLYYNIFGPDLYYALLTQGAAGEGDKETFIAASTVVGTPHYQVLQKVRFIGAHYNGNFQSKALGQADPIQDYRNYVMGNHYDELDELVKVEGTEDASVEFMHMSYPKLIPFALLNNRELVNEDGGHIRMYGSITNDAGYDFELRMFELILGALCEGYDGPSSVSRRLLGLRLVEYKGRGTEDSSGQDMSQYCPQLIEHTEWLRKNPEGST</sequence>
<dbReference type="AlphaFoldDB" id="A0A1E4S3J9"/>
<keyword evidence="9" id="KW-0472">Membrane</keyword>
<evidence type="ECO:0000256" key="1">
    <source>
        <dbReference type="ARBA" id="ARBA00004323"/>
    </source>
</evidence>
<name>A0A1E4S3J9_CYBJN</name>
<dbReference type="RefSeq" id="XP_020071128.1">
    <property type="nucleotide sequence ID" value="XM_020214919.1"/>
</dbReference>
<dbReference type="EMBL" id="KV453929">
    <property type="protein sequence ID" value="ODV74089.1"/>
    <property type="molecule type" value="Genomic_DNA"/>
</dbReference>
<dbReference type="Proteomes" id="UP000094389">
    <property type="component" value="Unassembled WGS sequence"/>
</dbReference>
<keyword evidence="11" id="KW-1185">Reference proteome</keyword>
<dbReference type="InterPro" id="IPR029044">
    <property type="entry name" value="Nucleotide-diphossugar_trans"/>
</dbReference>
<dbReference type="GeneID" id="30989315"/>
<comment type="similarity">
    <text evidence="3">Belongs to the MNN1/MNT family.</text>
</comment>
<gene>
    <name evidence="10" type="ORF">CYBJADRAFT_167472</name>
</gene>
<dbReference type="STRING" id="983966.A0A1E4S3J9"/>
<evidence type="ECO:0000256" key="3">
    <source>
        <dbReference type="ARBA" id="ARBA00009105"/>
    </source>
</evidence>
<dbReference type="OrthoDB" id="430354at2759"/>
<evidence type="ECO:0000256" key="8">
    <source>
        <dbReference type="ARBA" id="ARBA00023034"/>
    </source>
</evidence>
<comment type="subcellular location">
    <subcellularLocation>
        <location evidence="1">Golgi apparatus membrane</location>
        <topology evidence="1">Single-pass type II membrane protein</topology>
    </subcellularLocation>
</comment>
<keyword evidence="8" id="KW-0333">Golgi apparatus</keyword>
<dbReference type="PANTHER" id="PTHR31646:SF1">
    <property type="entry name" value="ALPHA-1,2-MANNOSYLTRANSFERASE MNN2"/>
    <property type="match status" value="1"/>
</dbReference>
<dbReference type="InterPro" id="IPR022751">
    <property type="entry name" value="Alpha_mannosyltransferase"/>
</dbReference>
<evidence type="ECO:0000256" key="5">
    <source>
        <dbReference type="ARBA" id="ARBA00022692"/>
    </source>
</evidence>
<organism evidence="10 11">
    <name type="scientific">Cyberlindnera jadinii (strain ATCC 18201 / CBS 1600 / BCRC 20928 / JCM 3617 / NBRC 0987 / NRRL Y-1542)</name>
    <name type="common">Torula yeast</name>
    <name type="synonym">Candida utilis</name>
    <dbReference type="NCBI Taxonomy" id="983966"/>
    <lineage>
        <taxon>Eukaryota</taxon>
        <taxon>Fungi</taxon>
        <taxon>Dikarya</taxon>
        <taxon>Ascomycota</taxon>
        <taxon>Saccharomycotina</taxon>
        <taxon>Saccharomycetes</taxon>
        <taxon>Phaffomycetales</taxon>
        <taxon>Phaffomycetaceae</taxon>
        <taxon>Cyberlindnera</taxon>
    </lineage>
</organism>
<comment type="pathway">
    <text evidence="2">Protein modification; protein glycosylation.</text>
</comment>
<protein>
    <submittedName>
        <fullName evidence="10">Nucleotide-diphospho-sugar transferase</fullName>
    </submittedName>
</protein>
<dbReference type="OMA" id="YQYKMLA"/>
<reference evidence="10 11" key="1">
    <citation type="journal article" date="2016" name="Proc. Natl. Acad. Sci. U.S.A.">
        <title>Comparative genomics of biotechnologically important yeasts.</title>
        <authorList>
            <person name="Riley R."/>
            <person name="Haridas S."/>
            <person name="Wolfe K.H."/>
            <person name="Lopes M.R."/>
            <person name="Hittinger C.T."/>
            <person name="Goeker M."/>
            <person name="Salamov A.A."/>
            <person name="Wisecaver J.H."/>
            <person name="Long T.M."/>
            <person name="Calvey C.H."/>
            <person name="Aerts A.L."/>
            <person name="Barry K.W."/>
            <person name="Choi C."/>
            <person name="Clum A."/>
            <person name="Coughlan A.Y."/>
            <person name="Deshpande S."/>
            <person name="Douglass A.P."/>
            <person name="Hanson S.J."/>
            <person name="Klenk H.-P."/>
            <person name="LaButti K.M."/>
            <person name="Lapidus A."/>
            <person name="Lindquist E.A."/>
            <person name="Lipzen A.M."/>
            <person name="Meier-Kolthoff J.P."/>
            <person name="Ohm R.A."/>
            <person name="Otillar R.P."/>
            <person name="Pangilinan J.L."/>
            <person name="Peng Y."/>
            <person name="Rokas A."/>
            <person name="Rosa C.A."/>
            <person name="Scheuner C."/>
            <person name="Sibirny A.A."/>
            <person name="Slot J.C."/>
            <person name="Stielow J.B."/>
            <person name="Sun H."/>
            <person name="Kurtzman C.P."/>
            <person name="Blackwell M."/>
            <person name="Grigoriev I.V."/>
            <person name="Jeffries T.W."/>
        </authorList>
    </citation>
    <scope>NUCLEOTIDE SEQUENCE [LARGE SCALE GENOMIC DNA]</scope>
    <source>
        <strain evidence="11">ATCC 18201 / CBS 1600 / BCRC 20928 / JCM 3617 / NBRC 0987 / NRRL Y-1542</strain>
    </source>
</reference>
<dbReference type="GO" id="GO:0000026">
    <property type="term" value="F:alpha-1,2-mannosyltransferase activity"/>
    <property type="evidence" value="ECO:0007669"/>
    <property type="project" value="TreeGrafter"/>
</dbReference>
<evidence type="ECO:0000256" key="7">
    <source>
        <dbReference type="ARBA" id="ARBA00022989"/>
    </source>
</evidence>
<dbReference type="GO" id="GO:0046354">
    <property type="term" value="P:mannan biosynthetic process"/>
    <property type="evidence" value="ECO:0007669"/>
    <property type="project" value="TreeGrafter"/>
</dbReference>